<dbReference type="EMBL" id="AP018515">
    <property type="protein sequence ID" value="BBC78396.1"/>
    <property type="molecule type" value="Genomic_DNA"/>
</dbReference>
<protein>
    <submittedName>
        <fullName evidence="1">Glycosyl transferase family 1</fullName>
    </submittedName>
</protein>
<dbReference type="GO" id="GO:0016740">
    <property type="term" value="F:transferase activity"/>
    <property type="evidence" value="ECO:0007669"/>
    <property type="project" value="UniProtKB-KW"/>
</dbReference>
<keyword evidence="1" id="KW-0808">Transferase</keyword>
<gene>
    <name evidence="1" type="ORF">AcetOrient_orf00075</name>
</gene>
<proteinExistence type="predicted"/>
<dbReference type="KEGG" id="aot:AcetOri_orf00075"/>
<reference evidence="1 2" key="1">
    <citation type="submission" date="2018-02" db="EMBL/GenBank/DDBJ databases">
        <title>Acetobacter orientalis genome.</title>
        <authorList>
            <person name="Nakashima N."/>
            <person name="Tamura T."/>
        </authorList>
    </citation>
    <scope>NUCLEOTIDE SEQUENCE [LARGE SCALE GENOMIC DNA]</scope>
    <source>
        <strain evidence="1 2">FAN1</strain>
    </source>
</reference>
<name>A0A2Z5ZD53_9PROT</name>
<dbReference type="Proteomes" id="UP000270034">
    <property type="component" value="Chromosome"/>
</dbReference>
<accession>A0A2Z5ZD53</accession>
<evidence type="ECO:0000313" key="2">
    <source>
        <dbReference type="Proteomes" id="UP000270034"/>
    </source>
</evidence>
<evidence type="ECO:0000313" key="1">
    <source>
        <dbReference type="EMBL" id="BBC78396.1"/>
    </source>
</evidence>
<organism evidence="1 2">
    <name type="scientific">Acetobacter orientalis</name>
    <dbReference type="NCBI Taxonomy" id="146474"/>
    <lineage>
        <taxon>Bacteria</taxon>
        <taxon>Pseudomonadati</taxon>
        <taxon>Pseudomonadota</taxon>
        <taxon>Alphaproteobacteria</taxon>
        <taxon>Acetobacterales</taxon>
        <taxon>Acetobacteraceae</taxon>
        <taxon>Acetobacter</taxon>
    </lineage>
</organism>
<sequence length="54" mass="6206">MTGLQKILKNRNSLFISIVLKKLSTLKKNDSIIFLTHLREHYTISEATATQPHL</sequence>
<dbReference type="AlphaFoldDB" id="A0A2Z5ZD53"/>